<evidence type="ECO:0000313" key="8">
    <source>
        <dbReference type="Proteomes" id="UP000653076"/>
    </source>
</evidence>
<feature type="transmembrane region" description="Helical" evidence="6">
    <location>
        <begin position="105"/>
        <end position="122"/>
    </location>
</feature>
<dbReference type="PANTHER" id="PTHR23513">
    <property type="entry name" value="INTEGRAL MEMBRANE EFFLUX PROTEIN-RELATED"/>
    <property type="match status" value="1"/>
</dbReference>
<keyword evidence="4 6" id="KW-1133">Transmembrane helix</keyword>
<keyword evidence="5 6" id="KW-0472">Membrane</keyword>
<gene>
    <name evidence="7" type="ORF">Vqi01_56570</name>
</gene>
<reference evidence="7 8" key="1">
    <citation type="submission" date="2021-01" db="EMBL/GenBank/DDBJ databases">
        <title>Whole genome shotgun sequence of Verrucosispora qiuiae NBRC 106684.</title>
        <authorList>
            <person name="Komaki H."/>
            <person name="Tamura T."/>
        </authorList>
    </citation>
    <scope>NUCLEOTIDE SEQUENCE [LARGE SCALE GENOMIC DNA]</scope>
    <source>
        <strain evidence="7 8">NBRC 106684</strain>
    </source>
</reference>
<feature type="transmembrane region" description="Helical" evidence="6">
    <location>
        <begin position="229"/>
        <end position="250"/>
    </location>
</feature>
<evidence type="ECO:0000256" key="5">
    <source>
        <dbReference type="ARBA" id="ARBA00023136"/>
    </source>
</evidence>
<feature type="transmembrane region" description="Helical" evidence="6">
    <location>
        <begin position="294"/>
        <end position="311"/>
    </location>
</feature>
<feature type="transmembrane region" description="Helical" evidence="6">
    <location>
        <begin position="352"/>
        <end position="369"/>
    </location>
</feature>
<name>A0ABQ4JM00_9ACTN</name>
<comment type="caution">
    <text evidence="7">The sequence shown here is derived from an EMBL/GenBank/DDBJ whole genome shotgun (WGS) entry which is preliminary data.</text>
</comment>
<evidence type="ECO:0000256" key="3">
    <source>
        <dbReference type="ARBA" id="ARBA00022692"/>
    </source>
</evidence>
<feature type="transmembrane region" description="Helical" evidence="6">
    <location>
        <begin position="173"/>
        <end position="190"/>
    </location>
</feature>
<feature type="transmembrane region" description="Helical" evidence="6">
    <location>
        <begin position="147"/>
        <end position="167"/>
    </location>
</feature>
<dbReference type="RefSeq" id="WP_239098726.1">
    <property type="nucleotide sequence ID" value="NZ_BOPC01000116.1"/>
</dbReference>
<dbReference type="InterPro" id="IPR011701">
    <property type="entry name" value="MFS"/>
</dbReference>
<feature type="transmembrane region" description="Helical" evidence="6">
    <location>
        <begin position="47"/>
        <end position="66"/>
    </location>
</feature>
<evidence type="ECO:0008006" key="9">
    <source>
        <dbReference type="Google" id="ProtNLM"/>
    </source>
</evidence>
<organism evidence="7 8">
    <name type="scientific">Micromonospora qiuiae</name>
    <dbReference type="NCBI Taxonomy" id="502268"/>
    <lineage>
        <taxon>Bacteria</taxon>
        <taxon>Bacillati</taxon>
        <taxon>Actinomycetota</taxon>
        <taxon>Actinomycetes</taxon>
        <taxon>Micromonosporales</taxon>
        <taxon>Micromonosporaceae</taxon>
        <taxon>Micromonospora</taxon>
    </lineage>
</organism>
<feature type="transmembrane region" description="Helical" evidence="6">
    <location>
        <begin position="15"/>
        <end position="41"/>
    </location>
</feature>
<sequence length="408" mass="40513">MVATTGSRTALPRTYWTWLGGATLSLLGVQAMAFAMAWVAAGQGGRFAALVISAIVLPRVLLLLVGGTVADRFGAWAVMVVSDAVMIVVMLVLAVAVWWSADPRLPLLLAALAIGIVDAFYLPSTGSMPRRLVPVAGLARAMSARHLAGQVALFAGPAVGGLVLVAAGLAGVALANAATFAVLLAVLVALRPYAVDSQDGGVPEPAQPVWRAALDGLRLAASHAVLRPVLLLVGIAAGFLLPVTGLLVPLLARERAWPPQAAATIVAALALGTASIAVLVLVRGALAEPHRAAVASLLVAAVGVAALATAASPSGAVAAGVLIGLGSGGFATHVGPLVLAVTPATHLSRVQAVLALVQNLPLVLTTNALGSLAEATRAATVLYGCAGVLATAALAALAPSALGARNSG</sequence>
<dbReference type="SUPFAM" id="SSF103473">
    <property type="entry name" value="MFS general substrate transporter"/>
    <property type="match status" value="1"/>
</dbReference>
<dbReference type="Proteomes" id="UP000653076">
    <property type="component" value="Unassembled WGS sequence"/>
</dbReference>
<evidence type="ECO:0000256" key="6">
    <source>
        <dbReference type="SAM" id="Phobius"/>
    </source>
</evidence>
<comment type="subcellular location">
    <subcellularLocation>
        <location evidence="1">Cell membrane</location>
        <topology evidence="1">Multi-pass membrane protein</topology>
    </subcellularLocation>
</comment>
<dbReference type="PANTHER" id="PTHR23513:SF17">
    <property type="entry name" value="MEMBRANE PROTEIN"/>
    <property type="match status" value="1"/>
</dbReference>
<dbReference type="Gene3D" id="1.20.1250.20">
    <property type="entry name" value="MFS general substrate transporter like domains"/>
    <property type="match status" value="1"/>
</dbReference>
<dbReference type="Pfam" id="PF07690">
    <property type="entry name" value="MFS_1"/>
    <property type="match status" value="1"/>
</dbReference>
<feature type="transmembrane region" description="Helical" evidence="6">
    <location>
        <begin position="381"/>
        <end position="402"/>
    </location>
</feature>
<evidence type="ECO:0000256" key="4">
    <source>
        <dbReference type="ARBA" id="ARBA00022989"/>
    </source>
</evidence>
<protein>
    <recommendedName>
        <fullName evidence="9">MFS transporter</fullName>
    </recommendedName>
</protein>
<accession>A0ABQ4JM00</accession>
<keyword evidence="8" id="KW-1185">Reference proteome</keyword>
<proteinExistence type="predicted"/>
<feature type="transmembrane region" description="Helical" evidence="6">
    <location>
        <begin position="317"/>
        <end position="340"/>
    </location>
</feature>
<feature type="transmembrane region" description="Helical" evidence="6">
    <location>
        <begin position="73"/>
        <end position="99"/>
    </location>
</feature>
<keyword evidence="3 6" id="KW-0812">Transmembrane</keyword>
<dbReference type="InterPro" id="IPR036259">
    <property type="entry name" value="MFS_trans_sf"/>
</dbReference>
<keyword evidence="2" id="KW-1003">Cell membrane</keyword>
<evidence type="ECO:0000256" key="2">
    <source>
        <dbReference type="ARBA" id="ARBA00022475"/>
    </source>
</evidence>
<feature type="transmembrane region" description="Helical" evidence="6">
    <location>
        <begin position="262"/>
        <end position="282"/>
    </location>
</feature>
<dbReference type="EMBL" id="BOPC01000116">
    <property type="protein sequence ID" value="GIJ30495.1"/>
    <property type="molecule type" value="Genomic_DNA"/>
</dbReference>
<evidence type="ECO:0000256" key="1">
    <source>
        <dbReference type="ARBA" id="ARBA00004651"/>
    </source>
</evidence>
<evidence type="ECO:0000313" key="7">
    <source>
        <dbReference type="EMBL" id="GIJ30495.1"/>
    </source>
</evidence>